<name>A7ANF6_BABBO</name>
<evidence type="ECO:0000313" key="2">
    <source>
        <dbReference type="EMBL" id="EDO08090.1"/>
    </source>
</evidence>
<gene>
    <name evidence="2" type="ORF">BBOV_III005270</name>
</gene>
<accession>A7ANF6</accession>
<reference evidence="2 3" key="1">
    <citation type="journal article" date="2007" name="PLoS Pathog.">
        <title>Genome sequence of Babesia bovis and comparative analysis of apicomplexan hemoprotozoa.</title>
        <authorList>
            <person name="Brayton K.A."/>
            <person name="Lau A.O.T."/>
            <person name="Herndon D.R."/>
            <person name="Hannick L."/>
            <person name="Kappmeyer L.S."/>
            <person name="Berens S.J."/>
            <person name="Bidwell S.L."/>
            <person name="Brown W.C."/>
            <person name="Crabtree J."/>
            <person name="Fadrosh D."/>
            <person name="Feldblum T."/>
            <person name="Forberger H.A."/>
            <person name="Haas B.J."/>
            <person name="Howell J.M."/>
            <person name="Khouri H."/>
            <person name="Koo H."/>
            <person name="Mann D.J."/>
            <person name="Norimine J."/>
            <person name="Paulsen I.T."/>
            <person name="Radune D."/>
            <person name="Ren Q."/>
            <person name="Smith R.K. Jr."/>
            <person name="Suarez C.E."/>
            <person name="White O."/>
            <person name="Wortman J.R."/>
            <person name="Knowles D.P. Jr."/>
            <person name="McElwain T.F."/>
            <person name="Nene V.M."/>
        </authorList>
    </citation>
    <scope>NUCLEOTIDE SEQUENCE [LARGE SCALE GENOMIC DNA]</scope>
    <source>
        <strain evidence="2">T2Bo</strain>
    </source>
</reference>
<feature type="compositionally biased region" description="Low complexity" evidence="1">
    <location>
        <begin position="408"/>
        <end position="424"/>
    </location>
</feature>
<dbReference type="STRING" id="5865.A7ANF6"/>
<evidence type="ECO:0000256" key="1">
    <source>
        <dbReference type="SAM" id="MobiDB-lite"/>
    </source>
</evidence>
<reference evidence="3" key="3">
    <citation type="journal article" date="2021" name="Int. J. Parasitol.">
        <title>Comparative analysis of gene expression between Babesia bovis blood stages and kinetes allowed by improved genome annotation.</title>
        <authorList>
            <person name="Ueti M.W."/>
            <person name="Johnson W.C."/>
            <person name="Kappmeyer L.S."/>
            <person name="Herndon D.R."/>
            <person name="Mousel M.R."/>
            <person name="Reif K.E."/>
            <person name="Taus N.S."/>
            <person name="Ifeonu O.O."/>
            <person name="Silva J.C."/>
            <person name="Suarez C.E."/>
            <person name="Brayton K.A."/>
        </authorList>
    </citation>
    <scope>NUCLEOTIDE SEQUENCE [LARGE SCALE GENOMIC DNA]</scope>
</reference>
<dbReference type="InParanoid" id="A7ANF6"/>
<dbReference type="Proteomes" id="UP000002173">
    <property type="component" value="Unassembled WGS sequence"/>
</dbReference>
<feature type="compositionally biased region" description="Basic and acidic residues" evidence="1">
    <location>
        <begin position="391"/>
        <end position="403"/>
    </location>
</feature>
<dbReference type="GeneID" id="5479907"/>
<feature type="compositionally biased region" description="Basic and acidic residues" evidence="1">
    <location>
        <begin position="568"/>
        <end position="585"/>
    </location>
</feature>
<sequence>MQLFTTMEFGDSSQQMQCCYACHGTGYQSSSSSDVFSVDSGLSCETRCVSFSHEDLNGSLKGMVGSVYKDGSRFNVSSKVCESPKLNKCSTTLSELDFQTNPFSQSFSMNGVSNGTIVHEKQPAHFRHFKHSSMGGLSQQRCSGLYSSVFQRFAVPRAYDLDHGFYSYEFVSNVNTAVDDDHFDLNEVEFDFTTLTDLSVESDTESDPTSVSIVDMICGIPDTPDDHNEELARSLVIQVPMDLAPEPIAAPVYRQVRSRPAAKKRTSGKRAKRTRANATRPVPPRRVPVTTQEVLPVNLTVYDEDLDSIEWHPGFNRQLGAKGRSALLDLIRRVYRQDPVRYRSILQSRNPPTSISTLPFFNIPMLWELTHQFGVFKQALLIHKNQVTSGVREKCRTRSRSEQQDDTAVTSEVNSSASSRSVKPVAEKTVVVPQDKAPEVDNQATSVVVPDVEMKVQAPVERTEEAVSSRRDQHVHVEGAAKESSKRQITSSGRSIKPARRFNDYLVEVGRNPKRFAGGVNMPIVNEGRPVECPVDDVSSFVPSSARLTEDELMVDALEESDSLVWSVEHHTPRTPREKDTDALPEHGNSNSSSRDTPKRYISV</sequence>
<feature type="region of interest" description="Disordered" evidence="1">
    <location>
        <begin position="257"/>
        <end position="285"/>
    </location>
</feature>
<dbReference type="KEGG" id="bbo:BBOV_III005270"/>
<organism evidence="2 3">
    <name type="scientific">Babesia bovis</name>
    <dbReference type="NCBI Taxonomy" id="5865"/>
    <lineage>
        <taxon>Eukaryota</taxon>
        <taxon>Sar</taxon>
        <taxon>Alveolata</taxon>
        <taxon>Apicomplexa</taxon>
        <taxon>Aconoidasida</taxon>
        <taxon>Piroplasmida</taxon>
        <taxon>Babesiidae</taxon>
        <taxon>Babesia</taxon>
    </lineage>
</organism>
<keyword evidence="3" id="KW-1185">Reference proteome</keyword>
<proteinExistence type="predicted"/>
<dbReference type="AlphaFoldDB" id="A7ANF6"/>
<dbReference type="VEuPathDB" id="PiroplasmaDB:BBOV_III005270"/>
<dbReference type="OMA" id="LWELTHQ"/>
<feature type="compositionally biased region" description="Basic residues" evidence="1">
    <location>
        <begin position="257"/>
        <end position="275"/>
    </location>
</feature>
<reference evidence="3" key="2">
    <citation type="journal article" date="2020" name="Data Brief">
        <title>Transcriptome dataset of Babesia bovis life stages within vertebrate and invertebrate hosts.</title>
        <authorList>
            <person name="Ueti M.W."/>
            <person name="Johnson W.C."/>
            <person name="Kappmeyer L.S."/>
            <person name="Herndon D.R."/>
            <person name="Mousel M.R."/>
            <person name="Reif K.E."/>
            <person name="Taus N.S."/>
            <person name="Ifeonu O.O."/>
            <person name="Silva J.C."/>
            <person name="Suarez C.E."/>
            <person name="Brayton K.A."/>
        </authorList>
    </citation>
    <scope>NUCLEOTIDE SEQUENCE [LARGE SCALE GENOMIC DNA]</scope>
</reference>
<feature type="region of interest" description="Disordered" evidence="1">
    <location>
        <begin position="391"/>
        <end position="427"/>
    </location>
</feature>
<comment type="caution">
    <text evidence="2">The sequence shown here is derived from an EMBL/GenBank/DDBJ whole genome shotgun (WGS) entry which is preliminary data.</text>
</comment>
<dbReference type="EMBL" id="AAXT01000001">
    <property type="protein sequence ID" value="EDO08090.1"/>
    <property type="molecule type" value="Genomic_DNA"/>
</dbReference>
<feature type="region of interest" description="Disordered" evidence="1">
    <location>
        <begin position="566"/>
        <end position="604"/>
    </location>
</feature>
<protein>
    <submittedName>
        <fullName evidence="2">Uncharacterized protein</fullName>
    </submittedName>
</protein>
<dbReference type="RefSeq" id="XP_001611658.1">
    <property type="nucleotide sequence ID" value="XM_001611608.1"/>
</dbReference>
<dbReference type="eggNOG" id="ENOG502QX81">
    <property type="taxonomic scope" value="Eukaryota"/>
</dbReference>
<evidence type="ECO:0000313" key="3">
    <source>
        <dbReference type="Proteomes" id="UP000002173"/>
    </source>
</evidence>